<evidence type="ECO:0000313" key="2">
    <source>
        <dbReference type="Proteomes" id="UP001227268"/>
    </source>
</evidence>
<comment type="caution">
    <text evidence="1">The sequence shown here is derived from an EMBL/GenBank/DDBJ whole genome shotgun (WGS) entry which is preliminary data.</text>
</comment>
<proteinExistence type="predicted"/>
<keyword evidence="2" id="KW-1185">Reference proteome</keyword>
<organism evidence="1 2">
    <name type="scientific">Naganishia friedmannii</name>
    <dbReference type="NCBI Taxonomy" id="89922"/>
    <lineage>
        <taxon>Eukaryota</taxon>
        <taxon>Fungi</taxon>
        <taxon>Dikarya</taxon>
        <taxon>Basidiomycota</taxon>
        <taxon>Agaricomycotina</taxon>
        <taxon>Tremellomycetes</taxon>
        <taxon>Filobasidiales</taxon>
        <taxon>Filobasidiaceae</taxon>
        <taxon>Naganishia</taxon>
    </lineage>
</organism>
<gene>
    <name evidence="1" type="ORF">QFC21_005291</name>
</gene>
<dbReference type="Proteomes" id="UP001227268">
    <property type="component" value="Unassembled WGS sequence"/>
</dbReference>
<reference evidence="1" key="1">
    <citation type="submission" date="2023-04" db="EMBL/GenBank/DDBJ databases">
        <title>Draft Genome sequencing of Naganishia species isolated from polar environments using Oxford Nanopore Technology.</title>
        <authorList>
            <person name="Leo P."/>
            <person name="Venkateswaran K."/>
        </authorList>
    </citation>
    <scope>NUCLEOTIDE SEQUENCE</scope>
    <source>
        <strain evidence="1">MNA-CCFEE 5423</strain>
    </source>
</reference>
<dbReference type="EMBL" id="JASBWT010000019">
    <property type="protein sequence ID" value="KAJ9096469.1"/>
    <property type="molecule type" value="Genomic_DNA"/>
</dbReference>
<protein>
    <submittedName>
        <fullName evidence="1">Uncharacterized protein</fullName>
    </submittedName>
</protein>
<evidence type="ECO:0000313" key="1">
    <source>
        <dbReference type="EMBL" id="KAJ9096469.1"/>
    </source>
</evidence>
<sequence>MSTTHLAPRVPCQYKSASAAAPSATSYIDIDLDNLTWTELMLINAGILIMGLFYLFALLAARIQQEDDMVNARDAEEGFTCDKAPNLYRPAPFNGSSGSSTNAEEEEVQPLLVVAT</sequence>
<name>A0ACC2VBB7_9TREE</name>
<accession>A0ACC2VBB7</accession>